<evidence type="ECO:0000313" key="1">
    <source>
        <dbReference type="EMBL" id="PZW28435.1"/>
    </source>
</evidence>
<dbReference type="AlphaFoldDB" id="A0A326UEH6"/>
<protein>
    <submittedName>
        <fullName evidence="1">Uncharacterized protein</fullName>
    </submittedName>
</protein>
<dbReference type="EMBL" id="QKUF01000010">
    <property type="protein sequence ID" value="PZW28435.1"/>
    <property type="molecule type" value="Genomic_DNA"/>
</dbReference>
<organism evidence="1 2">
    <name type="scientific">Thermosporothrix hazakensis</name>
    <dbReference type="NCBI Taxonomy" id="644383"/>
    <lineage>
        <taxon>Bacteria</taxon>
        <taxon>Bacillati</taxon>
        <taxon>Chloroflexota</taxon>
        <taxon>Ktedonobacteria</taxon>
        <taxon>Ktedonobacterales</taxon>
        <taxon>Thermosporotrichaceae</taxon>
        <taxon>Thermosporothrix</taxon>
    </lineage>
</organism>
<evidence type="ECO:0000313" key="2">
    <source>
        <dbReference type="Proteomes" id="UP000248806"/>
    </source>
</evidence>
<dbReference type="RefSeq" id="WP_111323574.1">
    <property type="nucleotide sequence ID" value="NZ_BIFX01000001.1"/>
</dbReference>
<dbReference type="OrthoDB" id="10000522at2"/>
<sequence>MGNDTPAIRRTFRICIDVEADIQAEPEKVPGDYQEQVRFHQALIQRLLEHPAQLERLLSIYAIHSLKNAGQILREKYVQPYSEQQLLQSIIGTLEPAARQHFTEEFEDNVSVYLFNGCQANIKQVNMTTIEQEA</sequence>
<keyword evidence="2" id="KW-1185">Reference proteome</keyword>
<comment type="caution">
    <text evidence="1">The sequence shown here is derived from an EMBL/GenBank/DDBJ whole genome shotgun (WGS) entry which is preliminary data.</text>
</comment>
<accession>A0A326UEH6</accession>
<reference evidence="1 2" key="1">
    <citation type="submission" date="2018-06" db="EMBL/GenBank/DDBJ databases">
        <title>Genomic Encyclopedia of Archaeal and Bacterial Type Strains, Phase II (KMG-II): from individual species to whole genera.</title>
        <authorList>
            <person name="Goeker M."/>
        </authorList>
    </citation>
    <scope>NUCLEOTIDE SEQUENCE [LARGE SCALE GENOMIC DNA]</scope>
    <source>
        <strain evidence="1 2">ATCC BAA-1881</strain>
    </source>
</reference>
<proteinExistence type="predicted"/>
<name>A0A326UEH6_THEHA</name>
<gene>
    <name evidence="1" type="ORF">EI42_03189</name>
</gene>
<dbReference type="Proteomes" id="UP000248806">
    <property type="component" value="Unassembled WGS sequence"/>
</dbReference>